<dbReference type="InterPro" id="IPR003591">
    <property type="entry name" value="Leu-rich_rpt_typical-subtyp"/>
</dbReference>
<dbReference type="InterPro" id="IPR036869">
    <property type="entry name" value="J_dom_sf"/>
</dbReference>
<dbReference type="InterPro" id="IPR050216">
    <property type="entry name" value="LRR_domain-containing"/>
</dbReference>
<dbReference type="InterPro" id="IPR029021">
    <property type="entry name" value="Prot-tyrosine_phosphatase-like"/>
</dbReference>
<evidence type="ECO:0000256" key="3">
    <source>
        <dbReference type="SAM" id="MobiDB-lite"/>
    </source>
</evidence>
<dbReference type="Gene3D" id="1.10.287.110">
    <property type="entry name" value="DnaJ domain"/>
    <property type="match status" value="1"/>
</dbReference>
<feature type="compositionally biased region" description="Polar residues" evidence="3">
    <location>
        <begin position="532"/>
        <end position="563"/>
    </location>
</feature>
<dbReference type="InterPro" id="IPR032675">
    <property type="entry name" value="LRR_dom_sf"/>
</dbReference>
<dbReference type="SUPFAM" id="SSF52799">
    <property type="entry name" value="(Phosphotyrosine protein) phosphatases II"/>
    <property type="match status" value="1"/>
</dbReference>
<gene>
    <name evidence="4" type="ORF">KFE25_002500</name>
</gene>
<dbReference type="Gene3D" id="3.90.190.10">
    <property type="entry name" value="Protein tyrosine phosphatase superfamily"/>
    <property type="match status" value="1"/>
</dbReference>
<protein>
    <recommendedName>
        <fullName evidence="6">J domain-containing protein</fullName>
    </recommendedName>
</protein>
<accession>A0A8J5X4E1</accession>
<keyword evidence="2" id="KW-0677">Repeat</keyword>
<dbReference type="SMART" id="SM00369">
    <property type="entry name" value="LRR_TYP"/>
    <property type="match status" value="6"/>
</dbReference>
<name>A0A8J5X4E1_DIALT</name>
<evidence type="ECO:0000256" key="2">
    <source>
        <dbReference type="ARBA" id="ARBA00022737"/>
    </source>
</evidence>
<dbReference type="Proteomes" id="UP000751190">
    <property type="component" value="Unassembled WGS sequence"/>
</dbReference>
<dbReference type="SUPFAM" id="SSF52058">
    <property type="entry name" value="L domain-like"/>
    <property type="match status" value="1"/>
</dbReference>
<organism evidence="4 5">
    <name type="scientific">Diacronema lutheri</name>
    <name type="common">Unicellular marine alga</name>
    <name type="synonym">Monochrysis lutheri</name>
    <dbReference type="NCBI Taxonomy" id="2081491"/>
    <lineage>
        <taxon>Eukaryota</taxon>
        <taxon>Haptista</taxon>
        <taxon>Haptophyta</taxon>
        <taxon>Pavlovophyceae</taxon>
        <taxon>Pavlovales</taxon>
        <taxon>Pavlovaceae</taxon>
        <taxon>Diacronema</taxon>
    </lineage>
</organism>
<proteinExistence type="predicted"/>
<feature type="region of interest" description="Disordered" evidence="3">
    <location>
        <begin position="697"/>
        <end position="747"/>
    </location>
</feature>
<dbReference type="GO" id="GO:0005737">
    <property type="term" value="C:cytoplasm"/>
    <property type="evidence" value="ECO:0007669"/>
    <property type="project" value="TreeGrafter"/>
</dbReference>
<dbReference type="SUPFAM" id="SSF46565">
    <property type="entry name" value="Chaperone J-domain"/>
    <property type="match status" value="1"/>
</dbReference>
<reference evidence="4" key="1">
    <citation type="submission" date="2021-05" db="EMBL/GenBank/DDBJ databases">
        <title>The genome of the haptophyte Pavlova lutheri (Diacronema luteri, Pavlovales) - a model for lipid biosynthesis in eukaryotic algae.</title>
        <authorList>
            <person name="Hulatt C.J."/>
            <person name="Posewitz M.C."/>
        </authorList>
    </citation>
    <scope>NUCLEOTIDE SEQUENCE</scope>
    <source>
        <strain evidence="4">NIVA-4/92</strain>
    </source>
</reference>
<sequence length="747" mass="77056">MGSWVRLPSWALASPTELDVALRARLDAPATVGSHARHARLNLSRLGLDRLPTGAEPALRACDGVARLGAVRELDASGNALGHADAPSLELASETSLGAALTALNLSGNELTAGALHRARLPPRLRSLDLSTNTIAALPPNVLTLRSLIRLELARNRLARLPALLGTMLPALELLDLSHNAFVGFTPAQLGAGPAPDGGGARPAFPNLAVLRLRANRIDAFELGALALPRLTKLDLACNRLARPSESLCSLRTLAHLNLSSNALVSLFAADTAPTCRLWVPAGGIHQLHELRVLSLAQNRLTSVPPTFGDALAQNGSLAELDVRCNPLTSESQAVLARLAAGTRAGAEHVRVRCSAVHRMLPGLLLADSSVSWDLRTLRSIGVTHIVRVAEPSELGASRHARPICADDPSIAGPLRLLGLSRAAGDDGGGGEGGGRGALLDARVVRDAFLRIARTTHPDRLPSSTPAAEQRAAEAAFAAARAAYEAVCEAARAEAVQLPTFSELRYHTLHLRAADPAACASAPAADAPAASHTSAVTPPSLHASHTSAVTPPSLHASHTSAVTPPSLHEARAAASDAACRALDDANRFIHEARSAPAGAHVVLVHAASGWARAAAVVAAYTVASSAEPLDRAFDACAAGVLPALRGHADGTESSRGDAAGLDVLPVYLREALRAFEAECKAQRRRVAVVTEPGADVSAGRRNATANARGDEARGPAGGSGERPTAADFGWPAHGALGGGGGTSFSLN</sequence>
<dbReference type="OrthoDB" id="660555at2759"/>
<keyword evidence="5" id="KW-1185">Reference proteome</keyword>
<evidence type="ECO:0000313" key="5">
    <source>
        <dbReference type="Proteomes" id="UP000751190"/>
    </source>
</evidence>
<evidence type="ECO:0000313" key="4">
    <source>
        <dbReference type="EMBL" id="KAG8459093.1"/>
    </source>
</evidence>
<keyword evidence="1" id="KW-0433">Leucine-rich repeat</keyword>
<dbReference type="OMA" id="HARPICA"/>
<dbReference type="Pfam" id="PF13855">
    <property type="entry name" value="LRR_8"/>
    <property type="match status" value="2"/>
</dbReference>
<dbReference type="EMBL" id="JAGTXO010000044">
    <property type="protein sequence ID" value="KAG8459093.1"/>
    <property type="molecule type" value="Genomic_DNA"/>
</dbReference>
<dbReference type="AlphaFoldDB" id="A0A8J5X4E1"/>
<dbReference type="InterPro" id="IPR001611">
    <property type="entry name" value="Leu-rich_rpt"/>
</dbReference>
<dbReference type="Gene3D" id="3.80.10.10">
    <property type="entry name" value="Ribonuclease Inhibitor"/>
    <property type="match status" value="2"/>
</dbReference>
<feature type="region of interest" description="Disordered" evidence="3">
    <location>
        <begin position="530"/>
        <end position="568"/>
    </location>
</feature>
<evidence type="ECO:0000256" key="1">
    <source>
        <dbReference type="ARBA" id="ARBA00022614"/>
    </source>
</evidence>
<dbReference type="PANTHER" id="PTHR48051:SF1">
    <property type="entry name" value="RAS SUPPRESSOR PROTEIN 1"/>
    <property type="match status" value="1"/>
</dbReference>
<dbReference type="PANTHER" id="PTHR48051">
    <property type="match status" value="1"/>
</dbReference>
<evidence type="ECO:0008006" key="6">
    <source>
        <dbReference type="Google" id="ProtNLM"/>
    </source>
</evidence>
<feature type="compositionally biased region" description="Gly residues" evidence="3">
    <location>
        <begin position="735"/>
        <end position="747"/>
    </location>
</feature>
<comment type="caution">
    <text evidence="4">The sequence shown here is derived from an EMBL/GenBank/DDBJ whole genome shotgun (WGS) entry which is preliminary data.</text>
</comment>